<feature type="transmembrane region" description="Helical" evidence="9">
    <location>
        <begin position="181"/>
        <end position="199"/>
    </location>
</feature>
<dbReference type="InterPro" id="IPR003352">
    <property type="entry name" value="PTS_EIIC"/>
</dbReference>
<keyword evidence="3" id="KW-1003">Cell membrane</keyword>
<keyword evidence="12" id="KW-1185">Reference proteome</keyword>
<dbReference type="GO" id="GO:0008982">
    <property type="term" value="F:protein-N(PI)-phosphohistidine-sugar phosphotransferase activity"/>
    <property type="evidence" value="ECO:0007669"/>
    <property type="project" value="InterPro"/>
</dbReference>
<feature type="transmembrane region" description="Helical" evidence="9">
    <location>
        <begin position="219"/>
        <end position="240"/>
    </location>
</feature>
<evidence type="ECO:0000256" key="1">
    <source>
        <dbReference type="ARBA" id="ARBA00004429"/>
    </source>
</evidence>
<comment type="caution">
    <text evidence="11">The sequence shown here is derived from an EMBL/GenBank/DDBJ whole genome shotgun (WGS) entry which is preliminary data.</text>
</comment>
<evidence type="ECO:0000259" key="10">
    <source>
        <dbReference type="PROSITE" id="PS51104"/>
    </source>
</evidence>
<dbReference type="NCBIfam" id="TIGR01427">
    <property type="entry name" value="PTS_IIC_fructo"/>
    <property type="match status" value="1"/>
</dbReference>
<reference evidence="11" key="1">
    <citation type="journal article" date="2023" name="Int. J. Syst. Evol. Microbiol.">
        <title>&lt;i&gt;Holtiella tumoricola&lt;/i&gt; gen. nov. sp. nov., isolated from a human clinical sample.</title>
        <authorList>
            <person name="Allen-Vercoe E."/>
            <person name="Daigneault M.C."/>
            <person name="Vancuren S.J."/>
            <person name="Cochrane K."/>
            <person name="O'Neal L.L."/>
            <person name="Sankaranarayanan K."/>
            <person name="Lawson P.A."/>
        </authorList>
    </citation>
    <scope>NUCLEOTIDE SEQUENCE</scope>
    <source>
        <strain evidence="11">CC70A</strain>
    </source>
</reference>
<dbReference type="EMBL" id="JAQIFT010000028">
    <property type="protein sequence ID" value="MDA3731124.1"/>
    <property type="molecule type" value="Genomic_DNA"/>
</dbReference>
<protein>
    <submittedName>
        <fullName evidence="11">PTS fructose transporter subunit IIC</fullName>
    </submittedName>
</protein>
<evidence type="ECO:0000256" key="2">
    <source>
        <dbReference type="ARBA" id="ARBA00022448"/>
    </source>
</evidence>
<dbReference type="PANTHER" id="PTHR30505">
    <property type="entry name" value="FRUCTOSE-LIKE PERMEASE"/>
    <property type="match status" value="1"/>
</dbReference>
<name>A0AA42DLK5_9FIRM</name>
<feature type="transmembrane region" description="Helical" evidence="9">
    <location>
        <begin position="104"/>
        <end position="125"/>
    </location>
</feature>
<evidence type="ECO:0000256" key="4">
    <source>
        <dbReference type="ARBA" id="ARBA00022597"/>
    </source>
</evidence>
<accession>A0AA42DLK5</accession>
<feature type="domain" description="PTS EIIC type-2" evidence="10">
    <location>
        <begin position="10"/>
        <end position="347"/>
    </location>
</feature>
<gene>
    <name evidence="11" type="ORF">PBV87_06435</name>
</gene>
<sequence>MKKQSLGKQIYEHLMNGINHMLPFVIGGGLLMALAFLFDDYSINPANFGSNTPFAAMLKQIGDLAFGFMLPMLAGYIAVSIAGTSGLATGFIGGVMAQQSGSGFLGALLAGFLGGYVIILLSKVLKFIPKSFEGLKVMLLYPLIGLFIVGTTMMLVINPPVAALNGMITSTLTSMGDSSKVLLGLVVAAMMAVDMGGPLNKSAYMFAVVCLEAGNASVMAAAIIGGMVPATAIALATTLFKSKFTEKEREAGLTNYVLGMSFITEGAISFAASDPLRILPSVTVGSAVAGCLAMVFNCASRAPHGGIFILPVIENPMGFVIAYVGGVIVAALMIGLLKKPVNPNTQN</sequence>
<dbReference type="InterPro" id="IPR050864">
    <property type="entry name" value="Bacterial_PTS_Sugar_Transport"/>
</dbReference>
<feature type="transmembrane region" description="Helical" evidence="9">
    <location>
        <begin position="137"/>
        <end position="161"/>
    </location>
</feature>
<keyword evidence="4" id="KW-0762">Sugar transport</keyword>
<evidence type="ECO:0000256" key="3">
    <source>
        <dbReference type="ARBA" id="ARBA00022475"/>
    </source>
</evidence>
<evidence type="ECO:0000256" key="9">
    <source>
        <dbReference type="SAM" id="Phobius"/>
    </source>
</evidence>
<dbReference type="InterPro" id="IPR013014">
    <property type="entry name" value="PTS_EIIC_2"/>
</dbReference>
<dbReference type="GO" id="GO:0005351">
    <property type="term" value="F:carbohydrate:proton symporter activity"/>
    <property type="evidence" value="ECO:0007669"/>
    <property type="project" value="InterPro"/>
</dbReference>
<evidence type="ECO:0000313" key="12">
    <source>
        <dbReference type="Proteomes" id="UP001169242"/>
    </source>
</evidence>
<proteinExistence type="predicted"/>
<keyword evidence="6 9" id="KW-0812">Transmembrane</keyword>
<dbReference type="GO" id="GO:0090563">
    <property type="term" value="F:protein-phosphocysteine-sugar phosphotransferase activity"/>
    <property type="evidence" value="ECO:0007669"/>
    <property type="project" value="TreeGrafter"/>
</dbReference>
<dbReference type="Pfam" id="PF02378">
    <property type="entry name" value="PTS_EIIC"/>
    <property type="match status" value="1"/>
</dbReference>
<evidence type="ECO:0000313" key="11">
    <source>
        <dbReference type="EMBL" id="MDA3731124.1"/>
    </source>
</evidence>
<dbReference type="PANTHER" id="PTHR30505:SF28">
    <property type="entry name" value="PTS SYSTEM 2-O-ALPHA-MANNOSYL-D-GLYCERATE-SPECIFIC EIIABC COMPONENT"/>
    <property type="match status" value="1"/>
</dbReference>
<dbReference type="GO" id="GO:0005886">
    <property type="term" value="C:plasma membrane"/>
    <property type="evidence" value="ECO:0007669"/>
    <property type="project" value="UniProtKB-SubCell"/>
</dbReference>
<dbReference type="GO" id="GO:0009401">
    <property type="term" value="P:phosphoenolpyruvate-dependent sugar phosphotransferase system"/>
    <property type="evidence" value="ECO:0007669"/>
    <property type="project" value="UniProtKB-KW"/>
</dbReference>
<comment type="subcellular location">
    <subcellularLocation>
        <location evidence="1">Cell inner membrane</location>
        <topology evidence="1">Multi-pass membrane protein</topology>
    </subcellularLocation>
</comment>
<feature type="transmembrane region" description="Helical" evidence="9">
    <location>
        <begin position="317"/>
        <end position="337"/>
    </location>
</feature>
<evidence type="ECO:0000256" key="6">
    <source>
        <dbReference type="ARBA" id="ARBA00022692"/>
    </source>
</evidence>
<keyword evidence="8 9" id="KW-0472">Membrane</keyword>
<feature type="transmembrane region" description="Helical" evidence="9">
    <location>
        <begin position="73"/>
        <end position="97"/>
    </location>
</feature>
<dbReference type="Proteomes" id="UP001169242">
    <property type="component" value="Unassembled WGS sequence"/>
</dbReference>
<feature type="transmembrane region" description="Helical" evidence="9">
    <location>
        <begin position="252"/>
        <end position="272"/>
    </location>
</feature>
<evidence type="ECO:0000256" key="7">
    <source>
        <dbReference type="ARBA" id="ARBA00022989"/>
    </source>
</evidence>
<dbReference type="AlphaFoldDB" id="A0AA42DLK5"/>
<evidence type="ECO:0000256" key="8">
    <source>
        <dbReference type="ARBA" id="ARBA00023136"/>
    </source>
</evidence>
<organism evidence="11 12">
    <name type="scientific">Holtiella tumoricola</name>
    <dbReference type="NCBI Taxonomy" id="3018743"/>
    <lineage>
        <taxon>Bacteria</taxon>
        <taxon>Bacillati</taxon>
        <taxon>Bacillota</taxon>
        <taxon>Clostridia</taxon>
        <taxon>Lachnospirales</taxon>
        <taxon>Cellulosilyticaceae</taxon>
        <taxon>Holtiella</taxon>
    </lineage>
</organism>
<dbReference type="PROSITE" id="PS51104">
    <property type="entry name" value="PTS_EIIC_TYPE_2"/>
    <property type="match status" value="1"/>
</dbReference>
<keyword evidence="7 9" id="KW-1133">Transmembrane helix</keyword>
<feature type="transmembrane region" description="Helical" evidence="9">
    <location>
        <begin position="278"/>
        <end position="296"/>
    </location>
</feature>
<dbReference type="InterPro" id="IPR006327">
    <property type="entry name" value="PTS_IIC_fruc"/>
</dbReference>
<evidence type="ECO:0000256" key="5">
    <source>
        <dbReference type="ARBA" id="ARBA00022683"/>
    </source>
</evidence>
<keyword evidence="2" id="KW-0813">Transport</keyword>
<dbReference type="RefSeq" id="WP_053982594.1">
    <property type="nucleotide sequence ID" value="NZ_JAQIFT010000028.1"/>
</dbReference>
<feature type="transmembrane region" description="Helical" evidence="9">
    <location>
        <begin position="21"/>
        <end position="38"/>
    </location>
</feature>
<keyword evidence="5" id="KW-0598">Phosphotransferase system</keyword>